<dbReference type="Proteomes" id="UP000031668">
    <property type="component" value="Unassembled WGS sequence"/>
</dbReference>
<protein>
    <submittedName>
        <fullName evidence="1">Uncharacterized protein</fullName>
    </submittedName>
</protein>
<reference evidence="1 2" key="1">
    <citation type="journal article" date="2014" name="Genome Biol. Evol.">
        <title>The genome of the myxosporean Thelohanellus kitauei shows adaptations to nutrient acquisition within its fish host.</title>
        <authorList>
            <person name="Yang Y."/>
            <person name="Xiong J."/>
            <person name="Zhou Z."/>
            <person name="Huo F."/>
            <person name="Miao W."/>
            <person name="Ran C."/>
            <person name="Liu Y."/>
            <person name="Zhang J."/>
            <person name="Feng J."/>
            <person name="Wang M."/>
            <person name="Wang M."/>
            <person name="Wang L."/>
            <person name="Yao B."/>
        </authorList>
    </citation>
    <scope>NUCLEOTIDE SEQUENCE [LARGE SCALE GENOMIC DNA]</scope>
    <source>
        <strain evidence="1">Wuqing</strain>
    </source>
</reference>
<evidence type="ECO:0000313" key="2">
    <source>
        <dbReference type="Proteomes" id="UP000031668"/>
    </source>
</evidence>
<comment type="caution">
    <text evidence="1">The sequence shown here is derived from an EMBL/GenBank/DDBJ whole genome shotgun (WGS) entry which is preliminary data.</text>
</comment>
<organism evidence="1 2">
    <name type="scientific">Thelohanellus kitauei</name>
    <name type="common">Myxosporean</name>
    <dbReference type="NCBI Taxonomy" id="669202"/>
    <lineage>
        <taxon>Eukaryota</taxon>
        <taxon>Metazoa</taxon>
        <taxon>Cnidaria</taxon>
        <taxon>Myxozoa</taxon>
        <taxon>Myxosporea</taxon>
        <taxon>Bivalvulida</taxon>
        <taxon>Platysporina</taxon>
        <taxon>Myxobolidae</taxon>
        <taxon>Thelohanellus</taxon>
    </lineage>
</organism>
<proteinExistence type="predicted"/>
<dbReference type="EMBL" id="JWZT01005443">
    <property type="protein sequence ID" value="KII60777.1"/>
    <property type="molecule type" value="Genomic_DNA"/>
</dbReference>
<dbReference type="OrthoDB" id="6496131at2759"/>
<sequence length="244" mass="28165">MSEDLAKVLKTFIKCQQEQTQALIQSQQHQQRMLMESMTQLFSNANLVPAFEHFDPAKEEFGSYHKRLEHHFSSHGIIHEVDKKSRMLSWVGSATFSLLEKLLPKLHSEGTYEDLIKALSDFYGKVIHYIHARVEFNRCCLKPSQTYRELMAEHRDSTKMSRYVCPNSSYQCSLVDENIRDVIIIRSPHRDFQAALLQKKAPTFEQALSIAEVMVITSRTINVIENEEPVLQVNKLDPKDSPNG</sequence>
<accession>A0A0C2IVA9</accession>
<keyword evidence="2" id="KW-1185">Reference proteome</keyword>
<dbReference type="AlphaFoldDB" id="A0A0C2IVA9"/>
<gene>
    <name evidence="1" type="ORF">RF11_15563</name>
</gene>
<evidence type="ECO:0000313" key="1">
    <source>
        <dbReference type="EMBL" id="KII60777.1"/>
    </source>
</evidence>
<name>A0A0C2IVA9_THEKT</name>